<dbReference type="Proteomes" id="UP000789508">
    <property type="component" value="Unassembled WGS sequence"/>
</dbReference>
<dbReference type="OrthoDB" id="8954335at2759"/>
<dbReference type="Gene3D" id="3.40.50.300">
    <property type="entry name" value="P-loop containing nucleotide triphosphate hydrolases"/>
    <property type="match status" value="1"/>
</dbReference>
<evidence type="ECO:0000313" key="1">
    <source>
        <dbReference type="EMBL" id="CAG8774851.1"/>
    </source>
</evidence>
<proteinExistence type="predicted"/>
<gene>
    <name evidence="1" type="ORF">ALEPTO_LOCUS14343</name>
</gene>
<evidence type="ECO:0000313" key="2">
    <source>
        <dbReference type="Proteomes" id="UP000789508"/>
    </source>
</evidence>
<protein>
    <submittedName>
        <fullName evidence="1">8992_t:CDS:1</fullName>
    </submittedName>
</protein>
<dbReference type="EMBL" id="CAJVPS010054946">
    <property type="protein sequence ID" value="CAG8774851.1"/>
    <property type="molecule type" value="Genomic_DNA"/>
</dbReference>
<organism evidence="1 2">
    <name type="scientific">Ambispora leptoticha</name>
    <dbReference type="NCBI Taxonomy" id="144679"/>
    <lineage>
        <taxon>Eukaryota</taxon>
        <taxon>Fungi</taxon>
        <taxon>Fungi incertae sedis</taxon>
        <taxon>Mucoromycota</taxon>
        <taxon>Glomeromycotina</taxon>
        <taxon>Glomeromycetes</taxon>
        <taxon>Archaeosporales</taxon>
        <taxon>Ambisporaceae</taxon>
        <taxon>Ambispora</taxon>
    </lineage>
</organism>
<sequence>TVRLIKKFLGDGVIDHMIVAFSGVTKKQTEENRIESRLNPSMKEFLKSIKNRWIISPNPDIFNKNDKVVKKNMASTREMIIKFNNAYNLQNFKEAR</sequence>
<keyword evidence="2" id="KW-1185">Reference proteome</keyword>
<dbReference type="AlphaFoldDB" id="A0A9N9JCE1"/>
<dbReference type="InterPro" id="IPR027417">
    <property type="entry name" value="P-loop_NTPase"/>
</dbReference>
<comment type="caution">
    <text evidence="1">The sequence shown here is derived from an EMBL/GenBank/DDBJ whole genome shotgun (WGS) entry which is preliminary data.</text>
</comment>
<feature type="non-terminal residue" evidence="1">
    <location>
        <position position="1"/>
    </location>
</feature>
<accession>A0A9N9JCE1</accession>
<name>A0A9N9JCE1_9GLOM</name>
<feature type="non-terminal residue" evidence="1">
    <location>
        <position position="96"/>
    </location>
</feature>
<reference evidence="1" key="1">
    <citation type="submission" date="2021-06" db="EMBL/GenBank/DDBJ databases">
        <authorList>
            <person name="Kallberg Y."/>
            <person name="Tangrot J."/>
            <person name="Rosling A."/>
        </authorList>
    </citation>
    <scope>NUCLEOTIDE SEQUENCE</scope>
    <source>
        <strain evidence="1">FL130A</strain>
    </source>
</reference>